<keyword evidence="4" id="KW-1185">Reference proteome</keyword>
<dbReference type="PANTHER" id="PTHR38340:SF1">
    <property type="entry name" value="S-LAYER PROTEIN"/>
    <property type="match status" value="1"/>
</dbReference>
<dbReference type="GO" id="GO:0005576">
    <property type="term" value="C:extracellular region"/>
    <property type="evidence" value="ECO:0007669"/>
    <property type="project" value="UniProtKB-SubCell"/>
</dbReference>
<keyword evidence="2" id="KW-0964">Secreted</keyword>
<dbReference type="InterPro" id="IPR018511">
    <property type="entry name" value="Hemolysin-typ_Ca-bd_CS"/>
</dbReference>
<dbReference type="RefSeq" id="WP_149812410.1">
    <property type="nucleotide sequence ID" value="NZ_VUKA01000004.1"/>
</dbReference>
<comment type="caution">
    <text evidence="3">The sequence shown here is derived from an EMBL/GenBank/DDBJ whole genome shotgun (WGS) entry which is preliminary data.</text>
</comment>
<evidence type="ECO:0000256" key="2">
    <source>
        <dbReference type="ARBA" id="ARBA00022525"/>
    </source>
</evidence>
<evidence type="ECO:0000313" key="3">
    <source>
        <dbReference type="EMBL" id="KAA2213298.1"/>
    </source>
</evidence>
<dbReference type="Proteomes" id="UP000322110">
    <property type="component" value="Unassembled WGS sequence"/>
</dbReference>
<dbReference type="AlphaFoldDB" id="A0A5B2TH87"/>
<dbReference type="PANTHER" id="PTHR38340">
    <property type="entry name" value="S-LAYER PROTEIN"/>
    <property type="match status" value="1"/>
</dbReference>
<sequence length="245" mass="24778">MPVIVREFGDFALTFAWGGTDDTILGSKASYEDWGRIPSIAEAPTNIIYAGDGNDLVFAGFGNDIVLGGGGNDRIFGHGTGGPTPGADEVIAFLHDSDYLNGGAGDDYIQGGGGQDIIIGGRGNDELHGGDDDDTIFGGTGDDILQGGGGSDIMTGGAGADTFLFALAPGTPDAAFPGDPADIITDFESGTDVIDLSGYNVAAGGATIETVDTGLLVSFDFFGETFEISVLGVTALQDGDILYAA</sequence>
<dbReference type="Gene3D" id="2.150.10.10">
    <property type="entry name" value="Serralysin-like metalloprotease, C-terminal"/>
    <property type="match status" value="3"/>
</dbReference>
<evidence type="ECO:0000256" key="1">
    <source>
        <dbReference type="ARBA" id="ARBA00004613"/>
    </source>
</evidence>
<dbReference type="InterPro" id="IPR011049">
    <property type="entry name" value="Serralysin-like_metalloprot_C"/>
</dbReference>
<dbReference type="GO" id="GO:0005509">
    <property type="term" value="F:calcium ion binding"/>
    <property type="evidence" value="ECO:0007669"/>
    <property type="project" value="InterPro"/>
</dbReference>
<proteinExistence type="predicted"/>
<dbReference type="EMBL" id="VUKA01000004">
    <property type="protein sequence ID" value="KAA2213298.1"/>
    <property type="molecule type" value="Genomic_DNA"/>
</dbReference>
<dbReference type="OrthoDB" id="7268058at2"/>
<dbReference type="InterPro" id="IPR001343">
    <property type="entry name" value="Hemolysn_Ca-bd"/>
</dbReference>
<evidence type="ECO:0008006" key="5">
    <source>
        <dbReference type="Google" id="ProtNLM"/>
    </source>
</evidence>
<reference evidence="3 4" key="1">
    <citation type="journal article" date="2015" name="Int. J. Syst. Evol. Microbiol.">
        <title>Roseomonas oryzae sp. nov., isolated from paddy rhizosphere soil.</title>
        <authorList>
            <person name="Ramaprasad E.V."/>
            <person name="Sasikala Ch."/>
            <person name="Ramana Ch.V."/>
        </authorList>
    </citation>
    <scope>NUCLEOTIDE SEQUENCE [LARGE SCALE GENOMIC DNA]</scope>
    <source>
        <strain evidence="3 4">KCTC 42542</strain>
    </source>
</reference>
<evidence type="ECO:0000313" key="4">
    <source>
        <dbReference type="Proteomes" id="UP000322110"/>
    </source>
</evidence>
<protein>
    <recommendedName>
        <fullName evidence="5">Calcium-binding protein</fullName>
    </recommendedName>
</protein>
<dbReference type="SUPFAM" id="SSF51120">
    <property type="entry name" value="beta-Roll"/>
    <property type="match status" value="1"/>
</dbReference>
<comment type="subcellular location">
    <subcellularLocation>
        <location evidence="1">Secreted</location>
    </subcellularLocation>
</comment>
<accession>A0A5B2TH87</accession>
<dbReference type="PRINTS" id="PR00313">
    <property type="entry name" value="CABNDNGRPT"/>
</dbReference>
<dbReference type="Pfam" id="PF00353">
    <property type="entry name" value="HemolysinCabind"/>
    <property type="match status" value="3"/>
</dbReference>
<gene>
    <name evidence="3" type="ORF">F0Q34_11810</name>
</gene>
<name>A0A5B2TH87_9PROT</name>
<dbReference type="InterPro" id="IPR050557">
    <property type="entry name" value="RTX_toxin/Mannuronan_C5-epim"/>
</dbReference>
<organism evidence="3 4">
    <name type="scientific">Teichococcus oryzae</name>
    <dbReference type="NCBI Taxonomy" id="1608942"/>
    <lineage>
        <taxon>Bacteria</taxon>
        <taxon>Pseudomonadati</taxon>
        <taxon>Pseudomonadota</taxon>
        <taxon>Alphaproteobacteria</taxon>
        <taxon>Acetobacterales</taxon>
        <taxon>Roseomonadaceae</taxon>
        <taxon>Roseomonas</taxon>
    </lineage>
</organism>
<dbReference type="PROSITE" id="PS00330">
    <property type="entry name" value="HEMOLYSIN_CALCIUM"/>
    <property type="match status" value="1"/>
</dbReference>